<dbReference type="InterPro" id="IPR000836">
    <property type="entry name" value="PRTase_dom"/>
</dbReference>
<keyword evidence="2" id="KW-0328">Glycosyltransferase</keyword>
<dbReference type="EMBL" id="WOYG01000001">
    <property type="protein sequence ID" value="NLV11463.1"/>
    <property type="molecule type" value="Genomic_DNA"/>
</dbReference>
<keyword evidence="2" id="KW-0808">Transferase</keyword>
<sequence>MFRDRTDAGRQLAEALADRGVSPEVVLAIPRGGLPPGRVVADRFDAPLDVIVARKLGAPNNPELALAAVAEDGSVWRNDELIARLDVTDEYVDAERVRVGDEAREKAEQYRTGPFPSLRDRRVAVVDDGIATGATMRACLARVRAAEPASIAVGVPVGPTDTIDDIAASADTVVCVETPAAFRAVGAYYERFDQVSDEDAMATLRSR</sequence>
<feature type="domain" description="Phosphoribosyltransferase" evidence="1">
    <location>
        <begin position="71"/>
        <end position="179"/>
    </location>
</feature>
<organism evidence="2 3">
    <name type="scientific">Halomicrobium mukohataei</name>
    <dbReference type="NCBI Taxonomy" id="57705"/>
    <lineage>
        <taxon>Archaea</taxon>
        <taxon>Methanobacteriati</taxon>
        <taxon>Methanobacteriota</taxon>
        <taxon>Stenosarchaea group</taxon>
        <taxon>Halobacteria</taxon>
        <taxon>Halobacteriales</taxon>
        <taxon>Haloarculaceae</taxon>
        <taxon>Halomicrobium</taxon>
    </lineage>
</organism>
<dbReference type="Proteomes" id="UP000608662">
    <property type="component" value="Unassembled WGS sequence"/>
</dbReference>
<dbReference type="RefSeq" id="WP_170095143.1">
    <property type="nucleotide sequence ID" value="NZ_WOYG01000001.1"/>
</dbReference>
<dbReference type="Pfam" id="PF00156">
    <property type="entry name" value="Pribosyltran"/>
    <property type="match status" value="1"/>
</dbReference>
<protein>
    <submittedName>
        <fullName evidence="2">Phosphoribosyltransferase</fullName>
    </submittedName>
</protein>
<dbReference type="SUPFAM" id="SSF53271">
    <property type="entry name" value="PRTase-like"/>
    <property type="match status" value="1"/>
</dbReference>
<dbReference type="InterPro" id="IPR029057">
    <property type="entry name" value="PRTase-like"/>
</dbReference>
<evidence type="ECO:0000259" key="1">
    <source>
        <dbReference type="Pfam" id="PF00156"/>
    </source>
</evidence>
<gene>
    <name evidence="2" type="ORF">GOC74_16160</name>
</gene>
<accession>A0A847U6U9</accession>
<dbReference type="OrthoDB" id="56536at2157"/>
<reference evidence="2" key="1">
    <citation type="submission" date="2019-12" db="EMBL/GenBank/DDBJ databases">
        <title>Whole-genome sequence of Halomicrobium mukohataei pws1.</title>
        <authorList>
            <person name="Verma D.K."/>
            <person name="Gopal K."/>
            <person name="Prasad E.S."/>
        </authorList>
    </citation>
    <scope>NUCLEOTIDE SEQUENCE</scope>
    <source>
        <strain evidence="2">Pws1</strain>
    </source>
</reference>
<dbReference type="Gene3D" id="3.40.50.2020">
    <property type="match status" value="1"/>
</dbReference>
<dbReference type="AlphaFoldDB" id="A0A847U6U9"/>
<evidence type="ECO:0000313" key="3">
    <source>
        <dbReference type="Proteomes" id="UP000608662"/>
    </source>
</evidence>
<dbReference type="CDD" id="cd06223">
    <property type="entry name" value="PRTases_typeI"/>
    <property type="match status" value="1"/>
</dbReference>
<name>A0A847U6U9_9EURY</name>
<evidence type="ECO:0000313" key="2">
    <source>
        <dbReference type="EMBL" id="NLV11463.1"/>
    </source>
</evidence>
<comment type="caution">
    <text evidence="2">The sequence shown here is derived from an EMBL/GenBank/DDBJ whole genome shotgun (WGS) entry which is preliminary data.</text>
</comment>
<dbReference type="GO" id="GO:0016757">
    <property type="term" value="F:glycosyltransferase activity"/>
    <property type="evidence" value="ECO:0007669"/>
    <property type="project" value="UniProtKB-KW"/>
</dbReference>
<dbReference type="Gene3D" id="3.30.1310.20">
    <property type="entry name" value="PRTase-like"/>
    <property type="match status" value="1"/>
</dbReference>
<proteinExistence type="predicted"/>